<dbReference type="GO" id="GO:0008270">
    <property type="term" value="F:zinc ion binding"/>
    <property type="evidence" value="ECO:0007669"/>
    <property type="project" value="UniProtKB-KW"/>
</dbReference>
<dbReference type="PANTHER" id="PTHR45977">
    <property type="entry name" value="TARGET OF ERK KINASE MPK-1"/>
    <property type="match status" value="1"/>
</dbReference>
<evidence type="ECO:0000313" key="13">
    <source>
        <dbReference type="EMBL" id="KAJ8437375.1"/>
    </source>
</evidence>
<evidence type="ECO:0000256" key="1">
    <source>
        <dbReference type="ARBA" id="ARBA00000900"/>
    </source>
</evidence>
<dbReference type="GO" id="GO:0016020">
    <property type="term" value="C:membrane"/>
    <property type="evidence" value="ECO:0007669"/>
    <property type="project" value="UniProtKB-SubCell"/>
</dbReference>
<comment type="catalytic activity">
    <reaction evidence="1">
        <text>S-ubiquitinyl-[E2 ubiquitin-conjugating enzyme]-L-cysteine + [acceptor protein]-L-lysine = [E2 ubiquitin-conjugating enzyme]-L-cysteine + N(6)-ubiquitinyl-[acceptor protein]-L-lysine.</text>
        <dbReference type="EC" id="2.3.2.27"/>
    </reaction>
</comment>
<dbReference type="GO" id="GO:0000325">
    <property type="term" value="C:plant-type vacuole"/>
    <property type="evidence" value="ECO:0007669"/>
    <property type="project" value="TreeGrafter"/>
</dbReference>
<accession>A0A9Q1K5U3</accession>
<dbReference type="GO" id="GO:0016567">
    <property type="term" value="P:protein ubiquitination"/>
    <property type="evidence" value="ECO:0007669"/>
    <property type="project" value="TreeGrafter"/>
</dbReference>
<organism evidence="13 14">
    <name type="scientific">Carnegiea gigantea</name>
    <dbReference type="NCBI Taxonomy" id="171969"/>
    <lineage>
        <taxon>Eukaryota</taxon>
        <taxon>Viridiplantae</taxon>
        <taxon>Streptophyta</taxon>
        <taxon>Embryophyta</taxon>
        <taxon>Tracheophyta</taxon>
        <taxon>Spermatophyta</taxon>
        <taxon>Magnoliopsida</taxon>
        <taxon>eudicotyledons</taxon>
        <taxon>Gunneridae</taxon>
        <taxon>Pentapetalae</taxon>
        <taxon>Caryophyllales</taxon>
        <taxon>Cactineae</taxon>
        <taxon>Cactaceae</taxon>
        <taxon>Cactoideae</taxon>
        <taxon>Echinocereeae</taxon>
        <taxon>Carnegiea</taxon>
    </lineage>
</organism>
<feature type="transmembrane region" description="Helical" evidence="12">
    <location>
        <begin position="144"/>
        <end position="162"/>
    </location>
</feature>
<gene>
    <name evidence="13" type="ORF">Cgig2_020394</name>
</gene>
<sequence length="170" mass="18890">MEDSTLYNPTNCIGPYSPTTLLGSLALSPCIDGHYSGLQPDDDGSSPDYPCFKPFMVLDLIWNLGFVLVSVFVLLCSVGEKPSTPLRVWILGYALQCLLHVGFVYYEHQRLFHGGAHGGVMMFESHSDRSIVKKLESANTIASSFWWVVGFYWIVAGGQSLLQDSPSLYW</sequence>
<keyword evidence="7" id="KW-0863">Zinc-finger</keyword>
<evidence type="ECO:0000256" key="10">
    <source>
        <dbReference type="ARBA" id="ARBA00022989"/>
    </source>
</evidence>
<evidence type="ECO:0000256" key="4">
    <source>
        <dbReference type="ARBA" id="ARBA00022679"/>
    </source>
</evidence>
<evidence type="ECO:0000256" key="6">
    <source>
        <dbReference type="ARBA" id="ARBA00022723"/>
    </source>
</evidence>
<dbReference type="GO" id="GO:0061630">
    <property type="term" value="F:ubiquitin protein ligase activity"/>
    <property type="evidence" value="ECO:0007669"/>
    <property type="project" value="UniProtKB-EC"/>
</dbReference>
<name>A0A9Q1K5U3_9CARY</name>
<keyword evidence="10 12" id="KW-1133">Transmembrane helix</keyword>
<evidence type="ECO:0000256" key="2">
    <source>
        <dbReference type="ARBA" id="ARBA00004141"/>
    </source>
</evidence>
<dbReference type="EC" id="2.3.2.27" evidence="3"/>
<protein>
    <recommendedName>
        <fullName evidence="3">RING-type E3 ubiquitin transferase</fullName>
        <ecNumber evidence="3">2.3.2.27</ecNumber>
    </recommendedName>
</protein>
<reference evidence="13" key="1">
    <citation type="submission" date="2022-04" db="EMBL/GenBank/DDBJ databases">
        <title>Carnegiea gigantea Genome sequencing and assembly v2.</title>
        <authorList>
            <person name="Copetti D."/>
            <person name="Sanderson M.J."/>
            <person name="Burquez A."/>
            <person name="Wojciechowski M.F."/>
        </authorList>
    </citation>
    <scope>NUCLEOTIDE SEQUENCE</scope>
    <source>
        <strain evidence="13">SGP5-SGP5p</strain>
        <tissue evidence="13">Aerial part</tissue>
    </source>
</reference>
<keyword evidence="5 12" id="KW-0812">Transmembrane</keyword>
<evidence type="ECO:0000256" key="11">
    <source>
        <dbReference type="ARBA" id="ARBA00023136"/>
    </source>
</evidence>
<dbReference type="PANTHER" id="PTHR45977:SF19">
    <property type="entry name" value="RING-TYPE DOMAIN-CONTAINING PROTEIN"/>
    <property type="match status" value="1"/>
</dbReference>
<dbReference type="AlphaFoldDB" id="A0A9Q1K5U3"/>
<dbReference type="Proteomes" id="UP001153076">
    <property type="component" value="Unassembled WGS sequence"/>
</dbReference>
<feature type="transmembrane region" description="Helical" evidence="12">
    <location>
        <begin position="55"/>
        <end position="76"/>
    </location>
</feature>
<keyword evidence="9" id="KW-0862">Zinc</keyword>
<evidence type="ECO:0000256" key="7">
    <source>
        <dbReference type="ARBA" id="ARBA00022771"/>
    </source>
</evidence>
<keyword evidence="14" id="KW-1185">Reference proteome</keyword>
<evidence type="ECO:0000256" key="5">
    <source>
        <dbReference type="ARBA" id="ARBA00022692"/>
    </source>
</evidence>
<keyword evidence="6" id="KW-0479">Metal-binding</keyword>
<evidence type="ECO:0000313" key="14">
    <source>
        <dbReference type="Proteomes" id="UP001153076"/>
    </source>
</evidence>
<dbReference type="OrthoDB" id="8062037at2759"/>
<evidence type="ECO:0000256" key="8">
    <source>
        <dbReference type="ARBA" id="ARBA00022786"/>
    </source>
</evidence>
<keyword evidence="11 12" id="KW-0472">Membrane</keyword>
<comment type="caution">
    <text evidence="13">The sequence shown here is derived from an EMBL/GenBank/DDBJ whole genome shotgun (WGS) entry which is preliminary data.</text>
</comment>
<dbReference type="GO" id="GO:0006511">
    <property type="term" value="P:ubiquitin-dependent protein catabolic process"/>
    <property type="evidence" value="ECO:0007669"/>
    <property type="project" value="TreeGrafter"/>
</dbReference>
<proteinExistence type="predicted"/>
<keyword evidence="4" id="KW-0808">Transferase</keyword>
<keyword evidence="8" id="KW-0833">Ubl conjugation pathway</keyword>
<evidence type="ECO:0000256" key="12">
    <source>
        <dbReference type="SAM" id="Phobius"/>
    </source>
</evidence>
<comment type="subcellular location">
    <subcellularLocation>
        <location evidence="2">Membrane</location>
        <topology evidence="2">Multi-pass membrane protein</topology>
    </subcellularLocation>
</comment>
<evidence type="ECO:0000256" key="9">
    <source>
        <dbReference type="ARBA" id="ARBA00022833"/>
    </source>
</evidence>
<dbReference type="EMBL" id="JAKOGI010000302">
    <property type="protein sequence ID" value="KAJ8437375.1"/>
    <property type="molecule type" value="Genomic_DNA"/>
</dbReference>
<evidence type="ECO:0000256" key="3">
    <source>
        <dbReference type="ARBA" id="ARBA00012483"/>
    </source>
</evidence>